<feature type="binding site" evidence="13">
    <location>
        <position position="662"/>
    </location>
    <ligand>
        <name>Zn(2+)</name>
        <dbReference type="ChEBI" id="CHEBI:29105"/>
    </ligand>
</feature>
<organism evidence="16">
    <name type="scientific">Proteinivorax tanatarense</name>
    <dbReference type="NCBI Taxonomy" id="1260629"/>
    <lineage>
        <taxon>Bacteria</taxon>
        <taxon>Bacillati</taxon>
        <taxon>Bacillota</taxon>
        <taxon>Clostridia</taxon>
        <taxon>Eubacteriales</taxon>
        <taxon>Proteinivoracaceae</taxon>
        <taxon>Proteinivorax</taxon>
    </lineage>
</organism>
<dbReference type="EMBL" id="CP158367">
    <property type="protein sequence ID" value="XBX75767.1"/>
    <property type="molecule type" value="Genomic_DNA"/>
</dbReference>
<keyword evidence="8 13" id="KW-0694">RNA-binding</keyword>
<evidence type="ECO:0000256" key="7">
    <source>
        <dbReference type="ARBA" id="ARBA00022840"/>
    </source>
</evidence>
<feature type="coiled-coil region" evidence="14">
    <location>
        <begin position="724"/>
        <end position="751"/>
    </location>
</feature>
<dbReference type="FunFam" id="3.30.54.20:FF:000001">
    <property type="entry name" value="Alanine--tRNA ligase"/>
    <property type="match status" value="1"/>
</dbReference>
<dbReference type="HAMAP" id="MF_00036_B">
    <property type="entry name" value="Ala_tRNA_synth_B"/>
    <property type="match status" value="1"/>
</dbReference>
<evidence type="ECO:0000256" key="2">
    <source>
        <dbReference type="ARBA" id="ARBA00022555"/>
    </source>
</evidence>
<evidence type="ECO:0000256" key="9">
    <source>
        <dbReference type="ARBA" id="ARBA00022917"/>
    </source>
</evidence>
<comment type="cofactor">
    <cofactor evidence="13">
        <name>Zn(2+)</name>
        <dbReference type="ChEBI" id="CHEBI:29105"/>
    </cofactor>
    <text evidence="13">Binds 1 zinc ion per subunit.</text>
</comment>
<dbReference type="InterPro" id="IPR050058">
    <property type="entry name" value="Ala-tRNA_ligase"/>
</dbReference>
<dbReference type="InterPro" id="IPR002318">
    <property type="entry name" value="Ala-tRNA-lgiase_IIc"/>
</dbReference>
<dbReference type="GO" id="GO:0005829">
    <property type="term" value="C:cytosol"/>
    <property type="evidence" value="ECO:0007669"/>
    <property type="project" value="TreeGrafter"/>
</dbReference>
<dbReference type="SMART" id="SM00863">
    <property type="entry name" value="tRNA_SAD"/>
    <property type="match status" value="1"/>
</dbReference>
<name>A0AAU7VPH6_9FIRM</name>
<dbReference type="PANTHER" id="PTHR11777">
    <property type="entry name" value="ALANYL-TRNA SYNTHETASE"/>
    <property type="match status" value="1"/>
</dbReference>
<evidence type="ECO:0000256" key="13">
    <source>
        <dbReference type="HAMAP-Rule" id="MF_00036"/>
    </source>
</evidence>
<dbReference type="SUPFAM" id="SSF55186">
    <property type="entry name" value="ThrRS/AlaRS common domain"/>
    <property type="match status" value="1"/>
</dbReference>
<accession>A0AAU7VPH6</accession>
<comment type="catalytic activity">
    <reaction evidence="12 13">
        <text>tRNA(Ala) + L-alanine + ATP = L-alanyl-tRNA(Ala) + AMP + diphosphate</text>
        <dbReference type="Rhea" id="RHEA:12540"/>
        <dbReference type="Rhea" id="RHEA-COMP:9657"/>
        <dbReference type="Rhea" id="RHEA-COMP:9923"/>
        <dbReference type="ChEBI" id="CHEBI:30616"/>
        <dbReference type="ChEBI" id="CHEBI:33019"/>
        <dbReference type="ChEBI" id="CHEBI:57972"/>
        <dbReference type="ChEBI" id="CHEBI:78442"/>
        <dbReference type="ChEBI" id="CHEBI:78497"/>
        <dbReference type="ChEBI" id="CHEBI:456215"/>
        <dbReference type="EC" id="6.1.1.7"/>
    </reaction>
</comment>
<dbReference type="SUPFAM" id="SSF101353">
    <property type="entry name" value="Putative anticodon-binding domain of alanyl-tRNA synthetase (AlaRS)"/>
    <property type="match status" value="1"/>
</dbReference>
<dbReference type="GO" id="GO:0005524">
    <property type="term" value="F:ATP binding"/>
    <property type="evidence" value="ECO:0007669"/>
    <property type="project" value="UniProtKB-UniRule"/>
</dbReference>
<feature type="domain" description="Alanyl-transfer RNA synthetases family profile" evidence="15">
    <location>
        <begin position="1"/>
        <end position="701"/>
    </location>
</feature>
<keyword evidence="3 13" id="KW-0436">Ligase</keyword>
<gene>
    <name evidence="13 16" type="primary">alaS</name>
    <name evidence="16" type="ORF">PRVXT_000921</name>
</gene>
<dbReference type="InterPro" id="IPR018165">
    <property type="entry name" value="Ala-tRNA-synth_IIc_core"/>
</dbReference>
<dbReference type="Gene3D" id="2.40.30.130">
    <property type="match status" value="1"/>
</dbReference>
<evidence type="ECO:0000256" key="3">
    <source>
        <dbReference type="ARBA" id="ARBA00022598"/>
    </source>
</evidence>
<dbReference type="FunFam" id="3.30.930.10:FF:000004">
    <property type="entry name" value="Alanine--tRNA ligase"/>
    <property type="match status" value="1"/>
</dbReference>
<evidence type="ECO:0000256" key="12">
    <source>
        <dbReference type="ARBA" id="ARBA00048300"/>
    </source>
</evidence>
<dbReference type="AlphaFoldDB" id="A0AAU7VPH6"/>
<comment type="similarity">
    <text evidence="1 13">Belongs to the class-II aminoacyl-tRNA synthetase family.</text>
</comment>
<evidence type="ECO:0000256" key="5">
    <source>
        <dbReference type="ARBA" id="ARBA00022741"/>
    </source>
</evidence>
<keyword evidence="4 13" id="KW-0479">Metal-binding</keyword>
<evidence type="ECO:0000256" key="1">
    <source>
        <dbReference type="ARBA" id="ARBA00008226"/>
    </source>
</evidence>
<dbReference type="Pfam" id="PF07973">
    <property type="entry name" value="tRNA_SAD"/>
    <property type="match status" value="1"/>
</dbReference>
<keyword evidence="2 13" id="KW-0820">tRNA-binding</keyword>
<evidence type="ECO:0000256" key="6">
    <source>
        <dbReference type="ARBA" id="ARBA00022833"/>
    </source>
</evidence>
<evidence type="ECO:0000256" key="10">
    <source>
        <dbReference type="ARBA" id="ARBA00023146"/>
    </source>
</evidence>
<evidence type="ECO:0000256" key="8">
    <source>
        <dbReference type="ARBA" id="ARBA00022884"/>
    </source>
</evidence>
<sequence length="866" mass="96742">MKTNEIRSNFLKFFETKDHDILDSAPLIPKNDPTLLLIGAGMAPFKDYFTGNKTRNNPKVVTSQKCIRTGDIENVGVTARHHTFFEMLGNFSFGDYFKEEAIKWAWEFLTKWLKLNKDNLYISVYHEDEEAYKIWQEKIGVNKDRIVKLGKEDNFWEIGVGPCGPSSEIYYDQGEELGCDNPDCKPGCECDRYLEIWNLVFTQFNKDENGNYTPLESKNIDTGMGLERIAAVMQGVKTNYEIDAIMPIIQKTAALGDENYGHNAKIDTSLKVIADHVRAIAFMITDGVMPSNEGRGYVLRRLIRKAARHGIILGIKGNFLSELIDVVEEIMGHHYSELTDKKDYITKVVSIEEERFAQTLDQGLELLNEELEKQNDGNFDGETAFKLYDTYGFPLDMTKEILKEQGITVDEEQFYKSLEEQRNRARMARQEDGNFGVDNLSFLKEVPATKFVGYNNLNINTTLDVLFNDISIDTAYKNDEIKVLVSETPLYPEGGGQVGDKGKIITETGTVKILDTIKKGDHIISIGKVESGSVKVGQKAKVQVTSSTRRETEINHTATHVLHKVLKEVLGTQVKQGGSYVDSQRLRFDFTHFEPLTDEQLQMIESKVNEIIDSGKEVITEHKSLQEAQSEGAEALFGEKYEENVRVVSVGDYSKELCGGTHVSNTLQIRLFKIVSESSVGSGLRRIEALAGQNALNYFMEKDKLVQDLAQQLKCNPNDLHQKVMDLNNNIKELKDELKTAQSKLAGSAIDDILENGKKCGETKVYTAKVDVKNPGQMREITDKVVANQDNAVVVLAAEIDGKVNFAAKATKNAVSSGVHCGKIIKEVASICSGGGGGKPNMAQAGGKEPEKINEALKEVLNLLEE</sequence>
<dbReference type="GO" id="GO:0000049">
    <property type="term" value="F:tRNA binding"/>
    <property type="evidence" value="ECO:0007669"/>
    <property type="project" value="UniProtKB-KW"/>
</dbReference>
<dbReference type="InterPro" id="IPR009000">
    <property type="entry name" value="Transl_B-barrel_sf"/>
</dbReference>
<dbReference type="Gene3D" id="3.30.980.10">
    <property type="entry name" value="Threonyl-trna Synthetase, Chain A, domain 2"/>
    <property type="match status" value="1"/>
</dbReference>
<dbReference type="FunFam" id="3.30.980.10:FF:000004">
    <property type="entry name" value="Alanine--tRNA ligase, cytoplasmic"/>
    <property type="match status" value="1"/>
</dbReference>
<keyword evidence="6 13" id="KW-0862">Zinc</keyword>
<dbReference type="GO" id="GO:0140096">
    <property type="term" value="F:catalytic activity, acting on a protein"/>
    <property type="evidence" value="ECO:0007669"/>
    <property type="project" value="UniProtKB-ARBA"/>
</dbReference>
<reference evidence="16" key="2">
    <citation type="submission" date="2024-06" db="EMBL/GenBank/DDBJ databases">
        <authorList>
            <person name="Petrova K.O."/>
            <person name="Toshchakov S.V."/>
            <person name="Boltjanskaja Y.V."/>
            <person name="Kevbrin V."/>
        </authorList>
    </citation>
    <scope>NUCLEOTIDE SEQUENCE</scope>
    <source>
        <strain evidence="16">Z-910T</strain>
    </source>
</reference>
<comment type="domain">
    <text evidence="13">Consists of three domains; the N-terminal catalytic domain, the editing domain and the C-terminal C-Ala domain. The editing domain removes incorrectly charged amino acids, while the C-Ala domain, along with tRNA(Ala), serves as a bridge to cooperatively bring together the editing and aminoacylation centers thus stimulating deacylation of misacylated tRNAs.</text>
</comment>
<dbReference type="SUPFAM" id="SSF50447">
    <property type="entry name" value="Translation proteins"/>
    <property type="match status" value="1"/>
</dbReference>
<comment type="function">
    <text evidence="11 13">Catalyzes the attachment of alanine to tRNA(Ala) in a two-step reaction: alanine is first activated by ATP to form Ala-AMP and then transferred to the acceptor end of tRNA(Ala). Also edits incorrectly charged Ser-tRNA(Ala) and Gly-tRNA(Ala) via its editing domain.</text>
</comment>
<dbReference type="InterPro" id="IPR045864">
    <property type="entry name" value="aa-tRNA-synth_II/BPL/LPL"/>
</dbReference>
<feature type="binding site" evidence="13">
    <location>
        <position position="556"/>
    </location>
    <ligand>
        <name>Zn(2+)</name>
        <dbReference type="ChEBI" id="CHEBI:29105"/>
    </ligand>
</feature>
<dbReference type="Gene3D" id="3.30.930.10">
    <property type="entry name" value="Bira Bifunctional Protein, Domain 2"/>
    <property type="match status" value="1"/>
</dbReference>
<dbReference type="InterPro" id="IPR018164">
    <property type="entry name" value="Ala-tRNA-synth_IIc_N"/>
</dbReference>
<dbReference type="CDD" id="cd00673">
    <property type="entry name" value="AlaRS_core"/>
    <property type="match status" value="1"/>
</dbReference>
<evidence type="ECO:0000259" key="15">
    <source>
        <dbReference type="PROSITE" id="PS50860"/>
    </source>
</evidence>
<keyword evidence="5 13" id="KW-0547">Nucleotide-binding</keyword>
<dbReference type="InterPro" id="IPR018162">
    <property type="entry name" value="Ala-tRNA-ligase_IIc_anticod-bd"/>
</dbReference>
<dbReference type="RefSeq" id="WP_350344504.1">
    <property type="nucleotide sequence ID" value="NZ_CP158367.1"/>
</dbReference>
<dbReference type="Gene3D" id="3.10.310.40">
    <property type="match status" value="1"/>
</dbReference>
<dbReference type="PROSITE" id="PS50860">
    <property type="entry name" value="AA_TRNA_LIGASE_II_ALA"/>
    <property type="match status" value="1"/>
</dbReference>
<protein>
    <recommendedName>
        <fullName evidence="13">Alanine--tRNA ligase</fullName>
        <ecNumber evidence="13">6.1.1.7</ecNumber>
    </recommendedName>
    <alternativeName>
        <fullName evidence="13">Alanyl-tRNA synthetase</fullName>
        <shortName evidence="13">AlaRS</shortName>
    </alternativeName>
</protein>
<dbReference type="InterPro" id="IPR012947">
    <property type="entry name" value="tRNA_SAD"/>
</dbReference>
<keyword evidence="7 13" id="KW-0067">ATP-binding</keyword>
<dbReference type="GO" id="GO:0008270">
    <property type="term" value="F:zinc ion binding"/>
    <property type="evidence" value="ECO:0007669"/>
    <property type="project" value="UniProtKB-UniRule"/>
</dbReference>
<dbReference type="Pfam" id="PF01411">
    <property type="entry name" value="tRNA-synt_2c"/>
    <property type="match status" value="1"/>
</dbReference>
<comment type="subcellular location">
    <subcellularLocation>
        <location evidence="13">Cytoplasm</location>
    </subcellularLocation>
</comment>
<dbReference type="GO" id="GO:0016740">
    <property type="term" value="F:transferase activity"/>
    <property type="evidence" value="ECO:0007669"/>
    <property type="project" value="UniProtKB-ARBA"/>
</dbReference>
<keyword evidence="10 13" id="KW-0030">Aminoacyl-tRNA synthetase</keyword>
<dbReference type="Pfam" id="PF02272">
    <property type="entry name" value="DHHA1"/>
    <property type="match status" value="1"/>
</dbReference>
<dbReference type="GO" id="GO:0002161">
    <property type="term" value="F:aminoacyl-tRNA deacylase activity"/>
    <property type="evidence" value="ECO:0007669"/>
    <property type="project" value="TreeGrafter"/>
</dbReference>
<dbReference type="Gene3D" id="3.30.54.20">
    <property type="match status" value="1"/>
</dbReference>
<feature type="binding site" evidence="13">
    <location>
        <position position="658"/>
    </location>
    <ligand>
        <name>Zn(2+)</name>
        <dbReference type="ChEBI" id="CHEBI:29105"/>
    </ligand>
</feature>
<dbReference type="Gene3D" id="6.10.250.550">
    <property type="match status" value="1"/>
</dbReference>
<keyword evidence="9 13" id="KW-0648">Protein biosynthesis</keyword>
<dbReference type="InterPro" id="IPR003156">
    <property type="entry name" value="DHHA1_dom"/>
</dbReference>
<reference evidence="16" key="1">
    <citation type="journal article" date="2013" name="Extremophiles">
        <title>Proteinivorax tanatarense gen. nov., sp. nov., an anaerobic, haloalkaliphilic, proteolytic bacterium isolated from a decaying algal bloom, and proposal of Proteinivoraceae fam. nov.</title>
        <authorList>
            <person name="Kevbrin V."/>
            <person name="Boltyanskaya Y."/>
            <person name="Zhilina T."/>
            <person name="Kolganova T."/>
            <person name="Lavrentjeva E."/>
            <person name="Kuznetsov B."/>
        </authorList>
    </citation>
    <scope>NUCLEOTIDE SEQUENCE</scope>
    <source>
        <strain evidence="16">Z-910T</strain>
    </source>
</reference>
<dbReference type="PANTHER" id="PTHR11777:SF9">
    <property type="entry name" value="ALANINE--TRNA LIGASE, CYTOPLASMIC"/>
    <property type="match status" value="1"/>
</dbReference>
<dbReference type="EC" id="6.1.1.7" evidence="13"/>
<dbReference type="PRINTS" id="PR00980">
    <property type="entry name" value="TRNASYNTHALA"/>
</dbReference>
<evidence type="ECO:0000313" key="16">
    <source>
        <dbReference type="EMBL" id="XBX75767.1"/>
    </source>
</evidence>
<dbReference type="GO" id="GO:0006419">
    <property type="term" value="P:alanyl-tRNA aminoacylation"/>
    <property type="evidence" value="ECO:0007669"/>
    <property type="project" value="UniProtKB-UniRule"/>
</dbReference>
<dbReference type="GO" id="GO:0004813">
    <property type="term" value="F:alanine-tRNA ligase activity"/>
    <property type="evidence" value="ECO:0007669"/>
    <property type="project" value="UniProtKB-UniRule"/>
</dbReference>
<dbReference type="NCBIfam" id="TIGR00344">
    <property type="entry name" value="alaS"/>
    <property type="match status" value="1"/>
</dbReference>
<dbReference type="FunFam" id="3.10.310.40:FF:000001">
    <property type="entry name" value="Alanine--tRNA ligase"/>
    <property type="match status" value="1"/>
</dbReference>
<dbReference type="SUPFAM" id="SSF55681">
    <property type="entry name" value="Class II aaRS and biotin synthetases"/>
    <property type="match status" value="1"/>
</dbReference>
<dbReference type="InterPro" id="IPR023033">
    <property type="entry name" value="Ala_tRNA_ligase_euk/bac"/>
</dbReference>
<feature type="binding site" evidence="13">
    <location>
        <position position="560"/>
    </location>
    <ligand>
        <name>Zn(2+)</name>
        <dbReference type="ChEBI" id="CHEBI:29105"/>
    </ligand>
</feature>
<evidence type="ECO:0000256" key="14">
    <source>
        <dbReference type="SAM" id="Coils"/>
    </source>
</evidence>
<keyword evidence="14" id="KW-0175">Coiled coil</keyword>
<dbReference type="InterPro" id="IPR018163">
    <property type="entry name" value="Thr/Ala-tRNA-synth_IIc_edit"/>
</dbReference>
<evidence type="ECO:0000256" key="11">
    <source>
        <dbReference type="ARBA" id="ARBA00024779"/>
    </source>
</evidence>
<evidence type="ECO:0000256" key="4">
    <source>
        <dbReference type="ARBA" id="ARBA00022723"/>
    </source>
</evidence>
<proteinExistence type="inferred from homology"/>
<keyword evidence="13" id="KW-0963">Cytoplasm</keyword>